<accession>A0ABN9LPL0</accession>
<organism evidence="2 3">
    <name type="scientific">Ranitomeya imitator</name>
    <name type="common">mimic poison frog</name>
    <dbReference type="NCBI Taxonomy" id="111125"/>
    <lineage>
        <taxon>Eukaryota</taxon>
        <taxon>Metazoa</taxon>
        <taxon>Chordata</taxon>
        <taxon>Craniata</taxon>
        <taxon>Vertebrata</taxon>
        <taxon>Euteleostomi</taxon>
        <taxon>Amphibia</taxon>
        <taxon>Batrachia</taxon>
        <taxon>Anura</taxon>
        <taxon>Neobatrachia</taxon>
        <taxon>Hyloidea</taxon>
        <taxon>Dendrobatidae</taxon>
        <taxon>Dendrobatinae</taxon>
        <taxon>Ranitomeya</taxon>
    </lineage>
</organism>
<evidence type="ECO:0000256" key="1">
    <source>
        <dbReference type="SAM" id="MobiDB-lite"/>
    </source>
</evidence>
<name>A0ABN9LPL0_9NEOB</name>
<sequence length="74" mass="7988">MPPSALQPWEGTGGLQEAPGKHVTAPHYSTKGTPEGQEDPESFRREETGAALFEEGMPDLHAAQTFIRCPSPNI</sequence>
<evidence type="ECO:0000313" key="3">
    <source>
        <dbReference type="Proteomes" id="UP001176940"/>
    </source>
</evidence>
<reference evidence="2" key="1">
    <citation type="submission" date="2023-07" db="EMBL/GenBank/DDBJ databases">
        <authorList>
            <person name="Stuckert A."/>
        </authorList>
    </citation>
    <scope>NUCLEOTIDE SEQUENCE</scope>
</reference>
<protein>
    <submittedName>
        <fullName evidence="2">Uncharacterized protein</fullName>
    </submittedName>
</protein>
<dbReference type="EMBL" id="CAUEEQ010024945">
    <property type="protein sequence ID" value="CAJ0946101.1"/>
    <property type="molecule type" value="Genomic_DNA"/>
</dbReference>
<evidence type="ECO:0000313" key="2">
    <source>
        <dbReference type="EMBL" id="CAJ0946101.1"/>
    </source>
</evidence>
<proteinExistence type="predicted"/>
<dbReference type="Proteomes" id="UP001176940">
    <property type="component" value="Unassembled WGS sequence"/>
</dbReference>
<feature type="region of interest" description="Disordered" evidence="1">
    <location>
        <begin position="1"/>
        <end position="44"/>
    </location>
</feature>
<comment type="caution">
    <text evidence="2">The sequence shown here is derived from an EMBL/GenBank/DDBJ whole genome shotgun (WGS) entry which is preliminary data.</text>
</comment>
<keyword evidence="3" id="KW-1185">Reference proteome</keyword>
<gene>
    <name evidence="2" type="ORF">RIMI_LOCUS11164505</name>
</gene>